<accession>A0A7K1TDW4</accession>
<dbReference type="InterPro" id="IPR002528">
    <property type="entry name" value="MATE_fam"/>
</dbReference>
<keyword evidence="8 10" id="KW-0472">Membrane</keyword>
<organism evidence="11 12">
    <name type="scientific">Hymenobacter ginkgonis</name>
    <dbReference type="NCBI Taxonomy" id="2682976"/>
    <lineage>
        <taxon>Bacteria</taxon>
        <taxon>Pseudomonadati</taxon>
        <taxon>Bacteroidota</taxon>
        <taxon>Cytophagia</taxon>
        <taxon>Cytophagales</taxon>
        <taxon>Hymenobacteraceae</taxon>
        <taxon>Hymenobacter</taxon>
    </lineage>
</organism>
<evidence type="ECO:0000256" key="7">
    <source>
        <dbReference type="ARBA" id="ARBA00023065"/>
    </source>
</evidence>
<dbReference type="RefSeq" id="WP_157564668.1">
    <property type="nucleotide sequence ID" value="NZ_WQKZ01000002.1"/>
</dbReference>
<keyword evidence="7" id="KW-0406">Ion transport</keyword>
<evidence type="ECO:0000256" key="8">
    <source>
        <dbReference type="ARBA" id="ARBA00023136"/>
    </source>
</evidence>
<feature type="transmembrane region" description="Helical" evidence="10">
    <location>
        <begin position="196"/>
        <end position="221"/>
    </location>
</feature>
<feature type="transmembrane region" description="Helical" evidence="10">
    <location>
        <begin position="137"/>
        <end position="155"/>
    </location>
</feature>
<dbReference type="InterPro" id="IPR048279">
    <property type="entry name" value="MdtK-like"/>
</dbReference>
<dbReference type="NCBIfam" id="TIGR00797">
    <property type="entry name" value="matE"/>
    <property type="match status" value="1"/>
</dbReference>
<evidence type="ECO:0000256" key="9">
    <source>
        <dbReference type="ARBA" id="ARBA00031636"/>
    </source>
</evidence>
<dbReference type="PANTHER" id="PTHR43298">
    <property type="entry name" value="MULTIDRUG RESISTANCE PROTEIN NORM-RELATED"/>
    <property type="match status" value="1"/>
</dbReference>
<evidence type="ECO:0000256" key="6">
    <source>
        <dbReference type="ARBA" id="ARBA00022989"/>
    </source>
</evidence>
<sequence length="472" mass="49372">MNPTAARPNLTEGSILKSLLTLALPIVFGNLLQTGYQLVDAFWVGRLGANAVAAVAVCFPINFLLVALGSGFSVAGSVLVAQNYGARNLKMVNHIAAQSLVLETALALVLTVVAYAASPLILHLFGVGPDIFNLANSFQRVLMLGLVFNFGFLMFQALMRGVGEVRIPLYINIGTLLLNFALDPLFIYGWGPVPAFGVAGAAVATLGTQVLSVAIGMAVLLRGKSGIQLSYKGFQPDFPLMRRSVKLGLPSSVDLSARALGLSMLTGLAAAFGTTVLATYGIGSRILALGIIPALGISLACSTLVAQNIGAKNLPRARQTANYAIGISFVGLLLVGVAGWLAAEPLVRFFLKGDEAVTRDAVEFVRIAVGSLCFTGVQQCISGALRGAGNTLGAMVLTIIGVWGLQFPVAWYLSRHTALGFHGLWWSFVVANVLSAMLAGAWYLRGNWLARALVAAPAGPQLAPTPATPEPA</sequence>
<evidence type="ECO:0000256" key="1">
    <source>
        <dbReference type="ARBA" id="ARBA00004651"/>
    </source>
</evidence>
<dbReference type="AlphaFoldDB" id="A0A7K1TDW4"/>
<protein>
    <recommendedName>
        <fullName evidence="9">Multidrug-efflux transporter</fullName>
    </recommendedName>
</protein>
<feature type="transmembrane region" description="Helical" evidence="10">
    <location>
        <begin position="321"/>
        <end position="343"/>
    </location>
</feature>
<comment type="subcellular location">
    <subcellularLocation>
        <location evidence="1">Cell membrane</location>
        <topology evidence="1">Multi-pass membrane protein</topology>
    </subcellularLocation>
</comment>
<dbReference type="Proteomes" id="UP000441336">
    <property type="component" value="Unassembled WGS sequence"/>
</dbReference>
<dbReference type="InterPro" id="IPR050222">
    <property type="entry name" value="MATE_MdtK"/>
</dbReference>
<dbReference type="Pfam" id="PF01554">
    <property type="entry name" value="MatE"/>
    <property type="match status" value="2"/>
</dbReference>
<evidence type="ECO:0000256" key="3">
    <source>
        <dbReference type="ARBA" id="ARBA00022449"/>
    </source>
</evidence>
<feature type="transmembrane region" description="Helical" evidence="10">
    <location>
        <begin position="100"/>
        <end position="125"/>
    </location>
</feature>
<feature type="transmembrane region" description="Helical" evidence="10">
    <location>
        <begin position="363"/>
        <end position="385"/>
    </location>
</feature>
<evidence type="ECO:0000256" key="10">
    <source>
        <dbReference type="SAM" id="Phobius"/>
    </source>
</evidence>
<feature type="transmembrane region" description="Helical" evidence="10">
    <location>
        <begin position="392"/>
        <end position="413"/>
    </location>
</feature>
<dbReference type="PIRSF" id="PIRSF006603">
    <property type="entry name" value="DinF"/>
    <property type="match status" value="1"/>
</dbReference>
<comment type="caution">
    <text evidence="11">The sequence shown here is derived from an EMBL/GenBank/DDBJ whole genome shotgun (WGS) entry which is preliminary data.</text>
</comment>
<feature type="transmembrane region" description="Helical" evidence="10">
    <location>
        <begin position="51"/>
        <end position="80"/>
    </location>
</feature>
<dbReference type="PANTHER" id="PTHR43298:SF2">
    <property type="entry name" value="FMN_FAD EXPORTER YEEO-RELATED"/>
    <property type="match status" value="1"/>
</dbReference>
<dbReference type="GO" id="GO:0005886">
    <property type="term" value="C:plasma membrane"/>
    <property type="evidence" value="ECO:0007669"/>
    <property type="project" value="UniProtKB-SubCell"/>
</dbReference>
<keyword evidence="3" id="KW-0050">Antiport</keyword>
<reference evidence="11 12" key="1">
    <citation type="submission" date="2019-12" db="EMBL/GenBank/DDBJ databases">
        <title>Hymenobacter sp. HMF4947 Genome sequencing and assembly.</title>
        <authorList>
            <person name="Kang H."/>
            <person name="Cha I."/>
            <person name="Kim H."/>
            <person name="Joh K."/>
        </authorList>
    </citation>
    <scope>NUCLEOTIDE SEQUENCE [LARGE SCALE GENOMIC DNA]</scope>
    <source>
        <strain evidence="11 12">HMF4947</strain>
    </source>
</reference>
<evidence type="ECO:0000256" key="4">
    <source>
        <dbReference type="ARBA" id="ARBA00022475"/>
    </source>
</evidence>
<gene>
    <name evidence="11" type="ORF">GO988_09700</name>
</gene>
<evidence type="ECO:0000256" key="2">
    <source>
        <dbReference type="ARBA" id="ARBA00022448"/>
    </source>
</evidence>
<keyword evidence="6 10" id="KW-1133">Transmembrane helix</keyword>
<keyword evidence="5 10" id="KW-0812">Transmembrane</keyword>
<evidence type="ECO:0000256" key="5">
    <source>
        <dbReference type="ARBA" id="ARBA00022692"/>
    </source>
</evidence>
<feature type="transmembrane region" description="Helical" evidence="10">
    <location>
        <begin position="20"/>
        <end position="39"/>
    </location>
</feature>
<dbReference type="GO" id="GO:0015297">
    <property type="term" value="F:antiporter activity"/>
    <property type="evidence" value="ECO:0007669"/>
    <property type="project" value="UniProtKB-KW"/>
</dbReference>
<dbReference type="EMBL" id="WQKZ01000002">
    <property type="protein sequence ID" value="MVN76596.1"/>
    <property type="molecule type" value="Genomic_DNA"/>
</dbReference>
<evidence type="ECO:0000313" key="11">
    <source>
        <dbReference type="EMBL" id="MVN76596.1"/>
    </source>
</evidence>
<evidence type="ECO:0000313" key="12">
    <source>
        <dbReference type="Proteomes" id="UP000441336"/>
    </source>
</evidence>
<dbReference type="GO" id="GO:0006811">
    <property type="term" value="P:monoatomic ion transport"/>
    <property type="evidence" value="ECO:0007669"/>
    <property type="project" value="UniProtKB-KW"/>
</dbReference>
<keyword evidence="2" id="KW-0813">Transport</keyword>
<feature type="transmembrane region" description="Helical" evidence="10">
    <location>
        <begin position="425"/>
        <end position="444"/>
    </location>
</feature>
<feature type="transmembrane region" description="Helical" evidence="10">
    <location>
        <begin position="259"/>
        <end position="280"/>
    </location>
</feature>
<keyword evidence="4" id="KW-1003">Cell membrane</keyword>
<name>A0A7K1TDW4_9BACT</name>
<feature type="transmembrane region" description="Helical" evidence="10">
    <location>
        <begin position="167"/>
        <end position="190"/>
    </location>
</feature>
<proteinExistence type="predicted"/>
<dbReference type="GO" id="GO:0042910">
    <property type="term" value="F:xenobiotic transmembrane transporter activity"/>
    <property type="evidence" value="ECO:0007669"/>
    <property type="project" value="InterPro"/>
</dbReference>
<keyword evidence="12" id="KW-1185">Reference proteome</keyword>
<feature type="transmembrane region" description="Helical" evidence="10">
    <location>
        <begin position="286"/>
        <end position="309"/>
    </location>
</feature>